<feature type="region of interest" description="Disordered" evidence="1">
    <location>
        <begin position="53"/>
        <end position="76"/>
    </location>
</feature>
<keyword evidence="3" id="KW-1185">Reference proteome</keyword>
<reference evidence="2 3" key="1">
    <citation type="submission" date="2015-07" db="EMBL/GenBank/DDBJ databases">
        <title>The genome of Melipona quadrifasciata.</title>
        <authorList>
            <person name="Pan H."/>
            <person name="Kapheim K."/>
        </authorList>
    </citation>
    <scope>NUCLEOTIDE SEQUENCE [LARGE SCALE GENOMIC DNA]</scope>
    <source>
        <strain evidence="2">0111107301</strain>
        <tissue evidence="2">Whole body</tissue>
    </source>
</reference>
<gene>
    <name evidence="2" type="ORF">WN51_13988</name>
</gene>
<dbReference type="Proteomes" id="UP000053105">
    <property type="component" value="Unassembled WGS sequence"/>
</dbReference>
<evidence type="ECO:0000256" key="1">
    <source>
        <dbReference type="SAM" id="MobiDB-lite"/>
    </source>
</evidence>
<sequence>MLGIVSGIVLAYPLTSYPWDSNVRKIDTGTPLFACGDSPDGPQGITIFAGYSRDREKHSRSADPGPAGAQLETSEK</sequence>
<name>A0A0M8ZYV3_9HYME</name>
<proteinExistence type="predicted"/>
<dbReference type="EMBL" id="KQ435794">
    <property type="protein sequence ID" value="KOX73910.1"/>
    <property type="molecule type" value="Genomic_DNA"/>
</dbReference>
<evidence type="ECO:0000313" key="3">
    <source>
        <dbReference type="Proteomes" id="UP000053105"/>
    </source>
</evidence>
<evidence type="ECO:0000313" key="2">
    <source>
        <dbReference type="EMBL" id="KOX73910.1"/>
    </source>
</evidence>
<protein>
    <submittedName>
        <fullName evidence="2">Uncharacterized protein</fullName>
    </submittedName>
</protein>
<organism evidence="2 3">
    <name type="scientific">Melipona quadrifasciata</name>
    <dbReference type="NCBI Taxonomy" id="166423"/>
    <lineage>
        <taxon>Eukaryota</taxon>
        <taxon>Metazoa</taxon>
        <taxon>Ecdysozoa</taxon>
        <taxon>Arthropoda</taxon>
        <taxon>Hexapoda</taxon>
        <taxon>Insecta</taxon>
        <taxon>Pterygota</taxon>
        <taxon>Neoptera</taxon>
        <taxon>Endopterygota</taxon>
        <taxon>Hymenoptera</taxon>
        <taxon>Apocrita</taxon>
        <taxon>Aculeata</taxon>
        <taxon>Apoidea</taxon>
        <taxon>Anthophila</taxon>
        <taxon>Apidae</taxon>
        <taxon>Melipona</taxon>
    </lineage>
</organism>
<dbReference type="AlphaFoldDB" id="A0A0M8ZYV3"/>
<accession>A0A0M8ZYV3</accession>